<accession>A0AAD8QEJ6</accession>
<reference evidence="2" key="1">
    <citation type="submission" date="2021-06" db="EMBL/GenBank/DDBJ databases">
        <title>Comparative genomics, transcriptomics and evolutionary studies reveal genomic signatures of adaptation to plant cell wall in hemibiotrophic fungi.</title>
        <authorList>
            <consortium name="DOE Joint Genome Institute"/>
            <person name="Baroncelli R."/>
            <person name="Diaz J.F."/>
            <person name="Benocci T."/>
            <person name="Peng M."/>
            <person name="Battaglia E."/>
            <person name="Haridas S."/>
            <person name="Andreopoulos W."/>
            <person name="Labutti K."/>
            <person name="Pangilinan J."/>
            <person name="Floch G.L."/>
            <person name="Makela M.R."/>
            <person name="Henrissat B."/>
            <person name="Grigoriev I.V."/>
            <person name="Crouch J.A."/>
            <person name="De Vries R.P."/>
            <person name="Sukno S.A."/>
            <person name="Thon M.R."/>
        </authorList>
    </citation>
    <scope>NUCLEOTIDE SEQUENCE</scope>
    <source>
        <strain evidence="2">CBS 125086</strain>
    </source>
</reference>
<feature type="compositionally biased region" description="Polar residues" evidence="1">
    <location>
        <begin position="199"/>
        <end position="208"/>
    </location>
</feature>
<dbReference type="Proteomes" id="UP001230504">
    <property type="component" value="Unassembled WGS sequence"/>
</dbReference>
<sequence>MLDCDRVFRDCNCISSCSPPIPDPAPHLAHKAAEDVFRNPISPSVESLRRQQSKAVYAKQVSKARLPSGKISRSQTTAVSARRANAPFPISLTTSIAQEREVERLRKLVASDALQPLIPNSRQPNRQSIQRTPPVWYVAMKDSGEANSGSPNPQGTLAHRQPDFAEPSRLTGSRNVYTRPVVGFSGSPVRSKPIHPQGRRQTPPTSSPFKHREFPVIAIPEPSHSFHRRELVSSHERRFGVADPQL</sequence>
<protein>
    <submittedName>
        <fullName evidence="2">Uncharacterized protein</fullName>
    </submittedName>
</protein>
<organism evidence="2 3">
    <name type="scientific">Colletotrichum navitas</name>
    <dbReference type="NCBI Taxonomy" id="681940"/>
    <lineage>
        <taxon>Eukaryota</taxon>
        <taxon>Fungi</taxon>
        <taxon>Dikarya</taxon>
        <taxon>Ascomycota</taxon>
        <taxon>Pezizomycotina</taxon>
        <taxon>Sordariomycetes</taxon>
        <taxon>Hypocreomycetidae</taxon>
        <taxon>Glomerellales</taxon>
        <taxon>Glomerellaceae</taxon>
        <taxon>Colletotrichum</taxon>
        <taxon>Colletotrichum graminicola species complex</taxon>
    </lineage>
</organism>
<feature type="region of interest" description="Disordered" evidence="1">
    <location>
        <begin position="165"/>
        <end position="215"/>
    </location>
</feature>
<gene>
    <name evidence="2" type="ORF">LY79DRAFT_29346</name>
</gene>
<dbReference type="AlphaFoldDB" id="A0AAD8QEJ6"/>
<dbReference type="GeneID" id="85436465"/>
<evidence type="ECO:0000313" key="3">
    <source>
        <dbReference type="Proteomes" id="UP001230504"/>
    </source>
</evidence>
<dbReference type="RefSeq" id="XP_060421195.1">
    <property type="nucleotide sequence ID" value="XM_060552225.1"/>
</dbReference>
<evidence type="ECO:0000256" key="1">
    <source>
        <dbReference type="SAM" id="MobiDB-lite"/>
    </source>
</evidence>
<keyword evidence="3" id="KW-1185">Reference proteome</keyword>
<evidence type="ECO:0000313" key="2">
    <source>
        <dbReference type="EMBL" id="KAK1600699.1"/>
    </source>
</evidence>
<name>A0AAD8QEJ6_9PEZI</name>
<dbReference type="EMBL" id="JAHLJV010000001">
    <property type="protein sequence ID" value="KAK1600699.1"/>
    <property type="molecule type" value="Genomic_DNA"/>
</dbReference>
<proteinExistence type="predicted"/>
<comment type="caution">
    <text evidence="2">The sequence shown here is derived from an EMBL/GenBank/DDBJ whole genome shotgun (WGS) entry which is preliminary data.</text>
</comment>